<name>L8WTZ4_THACA</name>
<protein>
    <submittedName>
        <fullName evidence="2">Uncharacterized protein</fullName>
    </submittedName>
</protein>
<dbReference type="AlphaFoldDB" id="L8WTZ4"/>
<keyword evidence="3" id="KW-1185">Reference proteome</keyword>
<dbReference type="Proteomes" id="UP000011668">
    <property type="component" value="Unassembled WGS sequence"/>
</dbReference>
<feature type="region of interest" description="Disordered" evidence="1">
    <location>
        <begin position="94"/>
        <end position="121"/>
    </location>
</feature>
<sequence>MRLPRGFGPRFKSPPPLSSRDRKVKGLSWLEDYDHHASDRVRFCSTETWSTLEQSDIDSSPVMNSDRQRIDRVICTGSNYKSYTPLPAYQGSIAGQMGSRPGRFMSIQSDMGGDSQSDNRR</sequence>
<feature type="region of interest" description="Disordered" evidence="1">
    <location>
        <begin position="1"/>
        <end position="22"/>
    </location>
</feature>
<evidence type="ECO:0000256" key="1">
    <source>
        <dbReference type="SAM" id="MobiDB-lite"/>
    </source>
</evidence>
<organism evidence="2 3">
    <name type="scientific">Thanatephorus cucumeris (strain AG1-IA)</name>
    <name type="common">Rice sheath blight fungus</name>
    <name type="synonym">Rhizoctonia solani</name>
    <dbReference type="NCBI Taxonomy" id="983506"/>
    <lineage>
        <taxon>Eukaryota</taxon>
        <taxon>Fungi</taxon>
        <taxon>Dikarya</taxon>
        <taxon>Basidiomycota</taxon>
        <taxon>Agaricomycotina</taxon>
        <taxon>Agaricomycetes</taxon>
        <taxon>Cantharellales</taxon>
        <taxon>Ceratobasidiaceae</taxon>
        <taxon>Rhizoctonia</taxon>
        <taxon>Rhizoctonia solani AG-1</taxon>
    </lineage>
</organism>
<proteinExistence type="predicted"/>
<comment type="caution">
    <text evidence="2">The sequence shown here is derived from an EMBL/GenBank/DDBJ whole genome shotgun (WGS) entry which is preliminary data.</text>
</comment>
<gene>
    <name evidence="2" type="ORF">AG1IA_04346</name>
</gene>
<accession>L8WTZ4</accession>
<reference evidence="2 3" key="1">
    <citation type="journal article" date="2013" name="Nat. Commun.">
        <title>The evolution and pathogenic mechanisms of the rice sheath blight pathogen.</title>
        <authorList>
            <person name="Zheng A."/>
            <person name="Lin R."/>
            <person name="Xu L."/>
            <person name="Qin P."/>
            <person name="Tang C."/>
            <person name="Ai P."/>
            <person name="Zhang D."/>
            <person name="Liu Y."/>
            <person name="Sun Z."/>
            <person name="Feng H."/>
            <person name="Wang Y."/>
            <person name="Chen Y."/>
            <person name="Liang X."/>
            <person name="Fu R."/>
            <person name="Li Q."/>
            <person name="Zhang J."/>
            <person name="Yu X."/>
            <person name="Xie Z."/>
            <person name="Ding L."/>
            <person name="Guan P."/>
            <person name="Tang J."/>
            <person name="Liang Y."/>
            <person name="Wang S."/>
            <person name="Deng Q."/>
            <person name="Li S."/>
            <person name="Zhu J."/>
            <person name="Wang L."/>
            <person name="Liu H."/>
            <person name="Li P."/>
        </authorList>
    </citation>
    <scope>NUCLEOTIDE SEQUENCE [LARGE SCALE GENOMIC DNA]</scope>
    <source>
        <strain evidence="3">AG-1 IA</strain>
    </source>
</reference>
<dbReference type="EMBL" id="AFRT01001026">
    <property type="protein sequence ID" value="ELU41626.1"/>
    <property type="molecule type" value="Genomic_DNA"/>
</dbReference>
<dbReference type="HOGENOM" id="CLU_2039649_0_0_1"/>
<evidence type="ECO:0000313" key="2">
    <source>
        <dbReference type="EMBL" id="ELU41626.1"/>
    </source>
</evidence>
<evidence type="ECO:0000313" key="3">
    <source>
        <dbReference type="Proteomes" id="UP000011668"/>
    </source>
</evidence>